<gene>
    <name evidence="2" type="ORF">D3H55_12370</name>
</gene>
<dbReference type="Pfam" id="PF01381">
    <property type="entry name" value="HTH_3"/>
    <property type="match status" value="1"/>
</dbReference>
<evidence type="ECO:0000313" key="3">
    <source>
        <dbReference type="Proteomes" id="UP000265801"/>
    </source>
</evidence>
<name>A0A3A1QW29_9BACI</name>
<dbReference type="SUPFAM" id="SSF47413">
    <property type="entry name" value="lambda repressor-like DNA-binding domains"/>
    <property type="match status" value="1"/>
</dbReference>
<accession>A0A3A1QW29</accession>
<dbReference type="Proteomes" id="UP000265801">
    <property type="component" value="Unassembled WGS sequence"/>
</dbReference>
<dbReference type="InterPro" id="IPR001387">
    <property type="entry name" value="Cro/C1-type_HTH"/>
</dbReference>
<dbReference type="PROSITE" id="PS50943">
    <property type="entry name" value="HTH_CROC1"/>
    <property type="match status" value="1"/>
</dbReference>
<reference evidence="2 3" key="1">
    <citation type="submission" date="2018-09" db="EMBL/GenBank/DDBJ databases">
        <title>Bacillus saliacetes sp. nov., isolated from Thai shrimp paste (Ka-pi).</title>
        <authorList>
            <person name="Daroonpunt R."/>
            <person name="Tanasupawat S."/>
            <person name="Yiamsombut S."/>
        </authorList>
    </citation>
    <scope>NUCLEOTIDE SEQUENCE [LARGE SCALE GENOMIC DNA]</scope>
    <source>
        <strain evidence="2 3">SKP7-4</strain>
    </source>
</reference>
<sequence>MKELGGIGLEVSDEWGLLFKKYRERKNLSLKQLELLVDISPSYMSRIERSEKKELSFAKAIRAATILEIPFDVLVNTAFRSLEVGENDGSVDVVDLLFQNELSANGEILSKEAKECIITILEFIFSIKWDEKTKVKELWQLSEMFDELKTYA</sequence>
<dbReference type="OrthoDB" id="252257at2"/>
<dbReference type="RefSeq" id="WP_119547233.1">
    <property type="nucleotide sequence ID" value="NZ_QXIR01000016.1"/>
</dbReference>
<organism evidence="2 3">
    <name type="scientific">Bacillus salacetis</name>
    <dbReference type="NCBI Taxonomy" id="2315464"/>
    <lineage>
        <taxon>Bacteria</taxon>
        <taxon>Bacillati</taxon>
        <taxon>Bacillota</taxon>
        <taxon>Bacilli</taxon>
        <taxon>Bacillales</taxon>
        <taxon>Bacillaceae</taxon>
        <taxon>Bacillus</taxon>
    </lineage>
</organism>
<feature type="domain" description="HTH cro/C1-type" evidence="1">
    <location>
        <begin position="19"/>
        <end position="74"/>
    </location>
</feature>
<proteinExistence type="predicted"/>
<comment type="caution">
    <text evidence="2">The sequence shown here is derived from an EMBL/GenBank/DDBJ whole genome shotgun (WGS) entry which is preliminary data.</text>
</comment>
<protein>
    <submittedName>
        <fullName evidence="2">XRE family transcriptional regulator</fullName>
    </submittedName>
</protein>
<dbReference type="CDD" id="cd00093">
    <property type="entry name" value="HTH_XRE"/>
    <property type="match status" value="1"/>
</dbReference>
<dbReference type="InterPro" id="IPR010982">
    <property type="entry name" value="Lambda_DNA-bd_dom_sf"/>
</dbReference>
<keyword evidence="3" id="KW-1185">Reference proteome</keyword>
<evidence type="ECO:0000313" key="2">
    <source>
        <dbReference type="EMBL" id="RIW32674.1"/>
    </source>
</evidence>
<dbReference type="Gene3D" id="1.10.260.40">
    <property type="entry name" value="lambda repressor-like DNA-binding domains"/>
    <property type="match status" value="1"/>
</dbReference>
<dbReference type="AlphaFoldDB" id="A0A3A1QW29"/>
<dbReference type="EMBL" id="QXIR01000016">
    <property type="protein sequence ID" value="RIW32674.1"/>
    <property type="molecule type" value="Genomic_DNA"/>
</dbReference>
<evidence type="ECO:0000259" key="1">
    <source>
        <dbReference type="PROSITE" id="PS50943"/>
    </source>
</evidence>
<dbReference type="GO" id="GO:0003677">
    <property type="term" value="F:DNA binding"/>
    <property type="evidence" value="ECO:0007669"/>
    <property type="project" value="InterPro"/>
</dbReference>
<dbReference type="SMART" id="SM00530">
    <property type="entry name" value="HTH_XRE"/>
    <property type="match status" value="1"/>
</dbReference>